<evidence type="ECO:0000313" key="2">
    <source>
        <dbReference type="Proteomes" id="UP000095287"/>
    </source>
</evidence>
<evidence type="ECO:0000256" key="1">
    <source>
        <dbReference type="SAM" id="SignalP"/>
    </source>
</evidence>
<feature type="signal peptide" evidence="1">
    <location>
        <begin position="1"/>
        <end position="23"/>
    </location>
</feature>
<name>A0A1I8ABV7_9BILA</name>
<protein>
    <submittedName>
        <fullName evidence="3">Secreted protein</fullName>
    </submittedName>
</protein>
<dbReference type="WBParaSite" id="L893_g4146.t1">
    <property type="protein sequence ID" value="L893_g4146.t1"/>
    <property type="gene ID" value="L893_g4146"/>
</dbReference>
<keyword evidence="1" id="KW-0732">Signal</keyword>
<dbReference type="Proteomes" id="UP000095287">
    <property type="component" value="Unplaced"/>
</dbReference>
<feature type="chain" id="PRO_5009314519" evidence="1">
    <location>
        <begin position="24"/>
        <end position="79"/>
    </location>
</feature>
<evidence type="ECO:0000313" key="3">
    <source>
        <dbReference type="WBParaSite" id="L893_g4146.t1"/>
    </source>
</evidence>
<sequence length="79" mass="8855">MQFFNVLATFCAMLFALLPTLSALPMIVNPASPNSKAQGFLSPYDFDSASDDAAILAAYAQYRPMQKKWTRLEPSIRFF</sequence>
<proteinExistence type="predicted"/>
<organism evidence="2 3">
    <name type="scientific">Steinernema glaseri</name>
    <dbReference type="NCBI Taxonomy" id="37863"/>
    <lineage>
        <taxon>Eukaryota</taxon>
        <taxon>Metazoa</taxon>
        <taxon>Ecdysozoa</taxon>
        <taxon>Nematoda</taxon>
        <taxon>Chromadorea</taxon>
        <taxon>Rhabditida</taxon>
        <taxon>Tylenchina</taxon>
        <taxon>Panagrolaimomorpha</taxon>
        <taxon>Strongyloidoidea</taxon>
        <taxon>Steinernematidae</taxon>
        <taxon>Steinernema</taxon>
    </lineage>
</organism>
<keyword evidence="2" id="KW-1185">Reference proteome</keyword>
<accession>A0A1I8ABV7</accession>
<reference evidence="3" key="1">
    <citation type="submission" date="2016-11" db="UniProtKB">
        <authorList>
            <consortium name="WormBaseParasite"/>
        </authorList>
    </citation>
    <scope>IDENTIFICATION</scope>
</reference>
<dbReference type="AlphaFoldDB" id="A0A1I8ABV7"/>